<proteinExistence type="predicted"/>
<dbReference type="RefSeq" id="WP_172157937.1">
    <property type="nucleotide sequence ID" value="NZ_JABJWC010000032.1"/>
</dbReference>
<dbReference type="Proteomes" id="UP000623090">
    <property type="component" value="Unassembled WGS sequence"/>
</dbReference>
<accession>A0ABX2AFL9</accession>
<comment type="caution">
    <text evidence="1">The sequence shown here is derived from an EMBL/GenBank/DDBJ whole genome shotgun (WGS) entry which is preliminary data.</text>
</comment>
<sequence>MIRVFSGFYPDEGEQDVTEIVKSPVAFIIFFPVYAADRRKVIHKCGYVPLDEKAREMPVFRYGIPDFRTKKVPVWCFWDGEKEWPVENITDEQRKLPMKIIVNDIALIDKIESGWTPENDPW</sequence>
<keyword evidence="2" id="KW-1185">Reference proteome</keyword>
<dbReference type="EMBL" id="JABJWC010000032">
    <property type="protein sequence ID" value="NPC67125.1"/>
    <property type="molecule type" value="Genomic_DNA"/>
</dbReference>
<name>A0ABX2AFL9_9PROT</name>
<evidence type="ECO:0000313" key="1">
    <source>
        <dbReference type="EMBL" id="NPC67125.1"/>
    </source>
</evidence>
<gene>
    <name evidence="1" type="ORF">HNW77_12145</name>
</gene>
<organism evidence="1 2">
    <name type="scientific">Komagataeibacter melomenusus</name>
    <dbReference type="NCBI Taxonomy" id="2766578"/>
    <lineage>
        <taxon>Bacteria</taxon>
        <taxon>Pseudomonadati</taxon>
        <taxon>Pseudomonadota</taxon>
        <taxon>Alphaproteobacteria</taxon>
        <taxon>Acetobacterales</taxon>
        <taxon>Acetobacteraceae</taxon>
        <taxon>Komagataeibacter</taxon>
    </lineage>
</organism>
<reference evidence="1 2" key="1">
    <citation type="journal article" date="2020" name="Microorganisms">
        <title>Description of Komagataeibacter melaceti sp. nov. and Komagataeibacter melomenusus sp. nov. Isolated from Apple Cider Vinegar.</title>
        <authorList>
            <person name="Maric L."/>
            <person name="Cleenwerck I."/>
            <person name="Accetto T."/>
            <person name="Vandamme P."/>
            <person name="Trcek J."/>
        </authorList>
    </citation>
    <scope>NUCLEOTIDE SEQUENCE [LARGE SCALE GENOMIC DNA]</scope>
    <source>
        <strain evidence="1 2">AV436</strain>
    </source>
</reference>
<protein>
    <submittedName>
        <fullName evidence="1">Uncharacterized protein</fullName>
    </submittedName>
</protein>
<evidence type="ECO:0000313" key="2">
    <source>
        <dbReference type="Proteomes" id="UP000623090"/>
    </source>
</evidence>